<reference evidence="1 2" key="1">
    <citation type="submission" date="2015-09" db="EMBL/GenBank/DDBJ databases">
        <authorList>
            <consortium name="Swine Surveillance"/>
        </authorList>
    </citation>
    <scope>NUCLEOTIDE SEQUENCE [LARGE SCALE GENOMIC DNA]</scope>
    <source>
        <strain evidence="1 2">CECT 7557</strain>
    </source>
</reference>
<dbReference type="RefSeq" id="WP_058291401.1">
    <property type="nucleotide sequence ID" value="NZ_CYSD01000042.1"/>
</dbReference>
<evidence type="ECO:0000313" key="1">
    <source>
        <dbReference type="EMBL" id="CUH81441.1"/>
    </source>
</evidence>
<dbReference type="EMBL" id="CYSD01000042">
    <property type="protein sequence ID" value="CUH81441.1"/>
    <property type="molecule type" value="Genomic_DNA"/>
</dbReference>
<proteinExistence type="predicted"/>
<accession>A0A0N7M0U5</accession>
<evidence type="ECO:0000313" key="2">
    <source>
        <dbReference type="Proteomes" id="UP000052022"/>
    </source>
</evidence>
<gene>
    <name evidence="1" type="ORF">TRM7557_03425</name>
</gene>
<keyword evidence="2" id="KW-1185">Reference proteome</keyword>
<dbReference type="STRING" id="928856.SAMN04488049_102261"/>
<dbReference type="AlphaFoldDB" id="A0A0N7M0U5"/>
<name>A0A0N7M0U5_9RHOB</name>
<dbReference type="Proteomes" id="UP000052022">
    <property type="component" value="Unassembled WGS sequence"/>
</dbReference>
<protein>
    <submittedName>
        <fullName evidence="1">Uncharacterized protein</fullName>
    </submittedName>
</protein>
<sequence>MRTVFPTLLAILALAPTLLWADSGVRRPSLAGIALGMSYEEARTVLIARDMKPARSSAGGFEDRVKGLRAKTHSARAKGVQGDLIPVAVTFPFTSKASGALEVTFVTDDSGWFVGAVTTRRRYGTSYPEAFETIQNLKEAFGFRKSSCTSRGQFGFHSNVWNRKVVRMRNTKTCLKGLDFDQMSDWKTFFQEVGGAYNMDHGVTLKLSNSGAAPLGYVDRIETRLVDYTRSIKAIETKLEIGAGT</sequence>
<organism evidence="1 2">
    <name type="scientific">Tritonibacter multivorans</name>
    <dbReference type="NCBI Taxonomy" id="928856"/>
    <lineage>
        <taxon>Bacteria</taxon>
        <taxon>Pseudomonadati</taxon>
        <taxon>Pseudomonadota</taxon>
        <taxon>Alphaproteobacteria</taxon>
        <taxon>Rhodobacterales</taxon>
        <taxon>Paracoccaceae</taxon>
        <taxon>Tritonibacter</taxon>
    </lineage>
</organism>